<evidence type="ECO:0000313" key="2">
    <source>
        <dbReference type="EMBL" id="KAK2186352.1"/>
    </source>
</evidence>
<name>A0AAD9P1E2_RIDPI</name>
<feature type="compositionally biased region" description="Low complexity" evidence="1">
    <location>
        <begin position="94"/>
        <end position="106"/>
    </location>
</feature>
<feature type="region of interest" description="Disordered" evidence="1">
    <location>
        <begin position="25"/>
        <end position="55"/>
    </location>
</feature>
<keyword evidence="3" id="KW-1185">Reference proteome</keyword>
<evidence type="ECO:0000313" key="3">
    <source>
        <dbReference type="Proteomes" id="UP001209878"/>
    </source>
</evidence>
<gene>
    <name evidence="2" type="ORF">NP493_203g01015</name>
</gene>
<accession>A0AAD9P1E2</accession>
<feature type="compositionally biased region" description="Polar residues" evidence="1">
    <location>
        <begin position="119"/>
        <end position="159"/>
    </location>
</feature>
<organism evidence="2 3">
    <name type="scientific">Ridgeia piscesae</name>
    <name type="common">Tubeworm</name>
    <dbReference type="NCBI Taxonomy" id="27915"/>
    <lineage>
        <taxon>Eukaryota</taxon>
        <taxon>Metazoa</taxon>
        <taxon>Spiralia</taxon>
        <taxon>Lophotrochozoa</taxon>
        <taxon>Annelida</taxon>
        <taxon>Polychaeta</taxon>
        <taxon>Sedentaria</taxon>
        <taxon>Canalipalpata</taxon>
        <taxon>Sabellida</taxon>
        <taxon>Siboglinidae</taxon>
        <taxon>Ridgeia</taxon>
    </lineage>
</organism>
<protein>
    <submittedName>
        <fullName evidence="2">Uncharacterized protein</fullName>
    </submittedName>
</protein>
<dbReference type="Proteomes" id="UP001209878">
    <property type="component" value="Unassembled WGS sequence"/>
</dbReference>
<proteinExistence type="predicted"/>
<dbReference type="EMBL" id="JAODUO010000203">
    <property type="protein sequence ID" value="KAK2186352.1"/>
    <property type="molecule type" value="Genomic_DNA"/>
</dbReference>
<feature type="compositionally biased region" description="Basic residues" evidence="1">
    <location>
        <begin position="290"/>
        <end position="300"/>
    </location>
</feature>
<feature type="region of interest" description="Disordered" evidence="1">
    <location>
        <begin position="76"/>
        <end position="300"/>
    </location>
</feature>
<dbReference type="AlphaFoldDB" id="A0AAD9P1E2"/>
<evidence type="ECO:0000256" key="1">
    <source>
        <dbReference type="SAM" id="MobiDB-lite"/>
    </source>
</evidence>
<sequence length="300" mass="31696">MARMPGLTAGRTHLTPFFLGEGGSFEAGDDGIVPSTPTLPVPRRSDGFAEAVSSPQVSRQFVFSGGSDGLAQLEEQRGMDDTNFDLSQTLTYRSVPTTPVPTISVTEASPPSAEEQDTESAGANPQLEVTASESRLVSTSQSQSAMGQEAAQESQQVEDISQGGEGSGETAAADDGGSDNNSSGAMSRRKIQPIVWSEPGPSAIPPLMGPGQSQQVAPQPTMPGRKLRQQRAVRGQIGMYRGRGTPRSVAPQPAGMAQPRAPLYPQQPIQTVQTPRGRGTRGARGSRGNRAFRQRRPQPF</sequence>
<reference evidence="2" key="1">
    <citation type="journal article" date="2023" name="Mol. Biol. Evol.">
        <title>Third-Generation Sequencing Reveals the Adaptive Role of the Epigenome in Three Deep-Sea Polychaetes.</title>
        <authorList>
            <person name="Perez M."/>
            <person name="Aroh O."/>
            <person name="Sun Y."/>
            <person name="Lan Y."/>
            <person name="Juniper S.K."/>
            <person name="Young C.R."/>
            <person name="Angers B."/>
            <person name="Qian P.Y."/>
        </authorList>
    </citation>
    <scope>NUCLEOTIDE SEQUENCE</scope>
    <source>
        <strain evidence="2">R07B-5</strain>
    </source>
</reference>
<comment type="caution">
    <text evidence="2">The sequence shown here is derived from an EMBL/GenBank/DDBJ whole genome shotgun (WGS) entry which is preliminary data.</text>
</comment>